<accession>A0ABS2MNA2</accession>
<dbReference type="Proteomes" id="UP000767854">
    <property type="component" value="Unassembled WGS sequence"/>
</dbReference>
<reference evidence="3 4" key="1">
    <citation type="submission" date="2021-01" db="EMBL/GenBank/DDBJ databases">
        <title>Genomic Encyclopedia of Type Strains, Phase IV (KMG-IV): sequencing the most valuable type-strain genomes for metagenomic binning, comparative biology and taxonomic classification.</title>
        <authorList>
            <person name="Goeker M."/>
        </authorList>
    </citation>
    <scope>NUCLEOTIDE SEQUENCE [LARGE SCALE GENOMIC DNA]</scope>
    <source>
        <strain evidence="3 4">DSM 24436</strain>
    </source>
</reference>
<name>A0ABS2MNA2_9FIRM</name>
<feature type="domain" description="Copper amine oxidase-like N-terminal" evidence="2">
    <location>
        <begin position="38"/>
        <end position="88"/>
    </location>
</feature>
<dbReference type="InterPro" id="IPR012854">
    <property type="entry name" value="Cu_amine_oxidase-like_N"/>
</dbReference>
<organism evidence="3 4">
    <name type="scientific">Fusibacter tunisiensis</name>
    <dbReference type="NCBI Taxonomy" id="1008308"/>
    <lineage>
        <taxon>Bacteria</taxon>
        <taxon>Bacillati</taxon>
        <taxon>Bacillota</taxon>
        <taxon>Clostridia</taxon>
        <taxon>Eubacteriales</taxon>
        <taxon>Eubacteriales Family XII. Incertae Sedis</taxon>
        <taxon>Fusibacter</taxon>
    </lineage>
</organism>
<comment type="caution">
    <text evidence="3">The sequence shown here is derived from an EMBL/GenBank/DDBJ whole genome shotgun (WGS) entry which is preliminary data.</text>
</comment>
<evidence type="ECO:0000259" key="2">
    <source>
        <dbReference type="Pfam" id="PF07833"/>
    </source>
</evidence>
<evidence type="ECO:0000313" key="4">
    <source>
        <dbReference type="Proteomes" id="UP000767854"/>
    </source>
</evidence>
<evidence type="ECO:0000313" key="3">
    <source>
        <dbReference type="EMBL" id="MBM7560877.1"/>
    </source>
</evidence>
<keyword evidence="1" id="KW-0732">Signal</keyword>
<feature type="signal peptide" evidence="1">
    <location>
        <begin position="1"/>
        <end position="20"/>
    </location>
</feature>
<sequence length="528" mass="59526">MKKLISVMIILTLMTTIAFAEQGENWISALKNTIQVTLNGEAVAADNLLYEGRTYVQLREISNMIGADLSWDEITQTADLKLEQTQAPVNADTGTFKKIILNTYIDPLISYAELGTTQQALYGVAFEGASKDMRYALTSEGLQIYGSFSIGTEVDMILVQKDYGLIKRTLVGDDLPKVQRESDYQVIFVPADPSKGFNFPYMIRIPSENMVKYRTEKDYLMVDMLNNGNGHSLAQCIEDAKEQLSEMWYLSMQRSQEFGFPIMMPIVPRTGVPVDETDFGQSRLYEHALDRASVYVRELTQSGKFASRNMANYDYYEVDPTLYYDFDDQIKAMITHALDYLNTNNFGLEDKVIMDGYSASGTFTDRFTNLHPEIVKMVISGATLDDMMLPTDTYKGETLNFPVGTADFKAITGKAFDMEAHNKVARLIYMGKNDTNNTVDFLDCYFEGTQSQINKLFGNPVLPRALENIELYGKSGGHGLFILDQGIEHGTSYEMNQYINTFILANLKSDTPVYPPVNYTNLEATVFE</sequence>
<gene>
    <name evidence="3" type="ORF">JOC49_000391</name>
</gene>
<dbReference type="Pfam" id="PF07833">
    <property type="entry name" value="Cu_amine_oxidN1"/>
    <property type="match status" value="1"/>
</dbReference>
<dbReference type="SUPFAM" id="SSF53474">
    <property type="entry name" value="alpha/beta-Hydrolases"/>
    <property type="match status" value="1"/>
</dbReference>
<protein>
    <recommendedName>
        <fullName evidence="2">Copper amine oxidase-like N-terminal domain-containing protein</fullName>
    </recommendedName>
</protein>
<dbReference type="InterPro" id="IPR029058">
    <property type="entry name" value="AB_hydrolase_fold"/>
</dbReference>
<proteinExistence type="predicted"/>
<dbReference type="EMBL" id="JAFBDT010000002">
    <property type="protein sequence ID" value="MBM7560877.1"/>
    <property type="molecule type" value="Genomic_DNA"/>
</dbReference>
<evidence type="ECO:0000256" key="1">
    <source>
        <dbReference type="SAM" id="SignalP"/>
    </source>
</evidence>
<keyword evidence="4" id="KW-1185">Reference proteome</keyword>
<feature type="chain" id="PRO_5047289908" description="Copper amine oxidase-like N-terminal domain-containing protein" evidence="1">
    <location>
        <begin position="21"/>
        <end position="528"/>
    </location>
</feature>
<dbReference type="Gene3D" id="3.40.50.1820">
    <property type="entry name" value="alpha/beta hydrolase"/>
    <property type="match status" value="1"/>
</dbReference>